<reference evidence="10" key="1">
    <citation type="submission" date="2024-06" db="EMBL/GenBank/DDBJ databases">
        <authorList>
            <person name="Ryan C."/>
        </authorList>
    </citation>
    <scope>NUCLEOTIDE SEQUENCE [LARGE SCALE GENOMIC DNA]</scope>
</reference>
<feature type="transmembrane region" description="Helical" evidence="8">
    <location>
        <begin position="90"/>
        <end position="112"/>
    </location>
</feature>
<keyword evidence="2 8" id="KW-0812">Transmembrane</keyword>
<keyword evidence="5 8" id="KW-0472">Membrane</keyword>
<dbReference type="InterPro" id="IPR052222">
    <property type="entry name" value="DESIGUAL"/>
</dbReference>
<evidence type="ECO:0000256" key="1">
    <source>
        <dbReference type="ARBA" id="ARBA00004127"/>
    </source>
</evidence>
<evidence type="ECO:0000256" key="6">
    <source>
        <dbReference type="ARBA" id="ARBA00029467"/>
    </source>
</evidence>
<dbReference type="Proteomes" id="UP001497457">
    <property type="component" value="Chromosome 11b"/>
</dbReference>
<sequence>MDKTTITVCAAVGSLGVLSAIFGFSAEGTKLTPYTILVYGDDCIYPQNPALGLGICAVIFLLVAQVTISAVGGCCGCCKSRSVPSETKPIVCAVFSWITAVIAWALLIEGAAWNANVVREEAPFCPYLKDGIFAGAGVLTLAATALGIASYVMMRAPPPETAAVLPVPAKGEPQFTAPTAAADQSNNGSHAPDQQDSSPQAPPSNAAPPPEAVASAPPFPQVGLDVPAPLPPPATTSAGSGQPGLSTVVRNEVAKQGIRLAAKVVEHSLFSDDN</sequence>
<evidence type="ECO:0000256" key="3">
    <source>
        <dbReference type="ARBA" id="ARBA00022729"/>
    </source>
</evidence>
<evidence type="ECO:0000256" key="7">
    <source>
        <dbReference type="SAM" id="MobiDB-lite"/>
    </source>
</evidence>
<dbReference type="AlphaFoldDB" id="A0ABC8W1K7"/>
<accession>A0ABC8W1K7</accession>
<keyword evidence="3" id="KW-0732">Signal</keyword>
<dbReference type="InterPro" id="IPR009606">
    <property type="entry name" value="DEAL/Modifying_wall_lignin1/2"/>
</dbReference>
<feature type="region of interest" description="Disordered" evidence="7">
    <location>
        <begin position="164"/>
        <end position="248"/>
    </location>
</feature>
<reference evidence="9 10" key="2">
    <citation type="submission" date="2024-10" db="EMBL/GenBank/DDBJ databases">
        <authorList>
            <person name="Ryan C."/>
        </authorList>
    </citation>
    <scope>NUCLEOTIDE SEQUENCE [LARGE SCALE GENOMIC DNA]</scope>
</reference>
<proteinExistence type="inferred from homology"/>
<evidence type="ECO:0000256" key="5">
    <source>
        <dbReference type="ARBA" id="ARBA00023136"/>
    </source>
</evidence>
<keyword evidence="10" id="KW-1185">Reference proteome</keyword>
<evidence type="ECO:0000313" key="10">
    <source>
        <dbReference type="Proteomes" id="UP001497457"/>
    </source>
</evidence>
<dbReference type="Pfam" id="PF06749">
    <property type="entry name" value="DUF1218"/>
    <property type="match status" value="1"/>
</dbReference>
<feature type="transmembrane region" description="Helical" evidence="8">
    <location>
        <begin position="132"/>
        <end position="152"/>
    </location>
</feature>
<evidence type="ECO:0000256" key="8">
    <source>
        <dbReference type="SAM" id="Phobius"/>
    </source>
</evidence>
<evidence type="ECO:0000256" key="2">
    <source>
        <dbReference type="ARBA" id="ARBA00022692"/>
    </source>
</evidence>
<feature type="transmembrane region" description="Helical" evidence="8">
    <location>
        <begin position="50"/>
        <end position="78"/>
    </location>
</feature>
<keyword evidence="4 8" id="KW-1133">Transmembrane helix</keyword>
<name>A0ABC8W1K7_9POAL</name>
<gene>
    <name evidence="9" type="ORF">URODEC1_LOCUS9008</name>
</gene>
<feature type="compositionally biased region" description="Pro residues" evidence="7">
    <location>
        <begin position="200"/>
        <end position="211"/>
    </location>
</feature>
<organism evidence="9 10">
    <name type="scientific">Urochloa decumbens</name>
    <dbReference type="NCBI Taxonomy" id="240449"/>
    <lineage>
        <taxon>Eukaryota</taxon>
        <taxon>Viridiplantae</taxon>
        <taxon>Streptophyta</taxon>
        <taxon>Embryophyta</taxon>
        <taxon>Tracheophyta</taxon>
        <taxon>Spermatophyta</taxon>
        <taxon>Magnoliopsida</taxon>
        <taxon>Liliopsida</taxon>
        <taxon>Poales</taxon>
        <taxon>Poaceae</taxon>
        <taxon>PACMAD clade</taxon>
        <taxon>Panicoideae</taxon>
        <taxon>Panicodae</taxon>
        <taxon>Paniceae</taxon>
        <taxon>Melinidinae</taxon>
        <taxon>Urochloa</taxon>
    </lineage>
</organism>
<comment type="subcellular location">
    <subcellularLocation>
        <location evidence="1">Endomembrane system</location>
        <topology evidence="1">Multi-pass membrane protein</topology>
    </subcellularLocation>
</comment>
<evidence type="ECO:0000256" key="4">
    <source>
        <dbReference type="ARBA" id="ARBA00022989"/>
    </source>
</evidence>
<evidence type="ECO:0000313" key="9">
    <source>
        <dbReference type="EMBL" id="CAL4900951.1"/>
    </source>
</evidence>
<dbReference type="PANTHER" id="PTHR31769">
    <property type="entry name" value="OS07G0462200 PROTEIN-RELATED"/>
    <property type="match status" value="1"/>
</dbReference>
<protein>
    <submittedName>
        <fullName evidence="9">Uncharacterized protein</fullName>
    </submittedName>
</protein>
<dbReference type="GO" id="GO:0012505">
    <property type="term" value="C:endomembrane system"/>
    <property type="evidence" value="ECO:0007669"/>
    <property type="project" value="UniProtKB-SubCell"/>
</dbReference>
<feature type="compositionally biased region" description="Low complexity" evidence="7">
    <location>
        <begin position="212"/>
        <end position="227"/>
    </location>
</feature>
<dbReference type="EMBL" id="OZ075121">
    <property type="protein sequence ID" value="CAL4900951.1"/>
    <property type="molecule type" value="Genomic_DNA"/>
</dbReference>
<comment type="similarity">
    <text evidence="6">Belongs to the DESIGUAL family.</text>
</comment>